<dbReference type="GO" id="GO:0004523">
    <property type="term" value="F:RNA-DNA hybrid ribonuclease activity"/>
    <property type="evidence" value="ECO:0007669"/>
    <property type="project" value="InterPro"/>
</dbReference>
<dbReference type="InterPro" id="IPR012337">
    <property type="entry name" value="RNaseH-like_sf"/>
</dbReference>
<dbReference type="SUPFAM" id="SSF53098">
    <property type="entry name" value="Ribonuclease H-like"/>
    <property type="match status" value="1"/>
</dbReference>
<accession>A0A8H8PAY7</accession>
<dbReference type="InterPro" id="IPR036397">
    <property type="entry name" value="RNaseH_sf"/>
</dbReference>
<sequence length="505" mass="55980">MTREVLAGLRMLADTVKGMTMRHARILYISCVRPILTYGSLLWFHGNHQKSLSDPIQKAQNVGIRWLTGAFKTTPTAALHHLASIPPIHVHLHRLNTNAAAKLRALPKLAEISRRLPPSWDSHDPSLPLSPVPKRHTTTTPSPITRLAALSHPEAEFQTPYLKPPWCPDNPFPGRLICAFPPGGSSKTRRAKTAENANRLIDALAHEGTLIGFSDGSKEVRSGVRKVGVRYSVQWKKSEIAKFSGGIGPRADIFDAEMLALALIARRCVRFAKSHNIHKIHVFSDNLAAVRIINRAEPHPAQYASTLFRKEVHAFLANDPRRSFVVQWIPGHSKIEGNERADRLASAGLDLCPTSLFNRTTTWAKCRATQRASRAWGKIWADSTHSETVRKHIPRPPSLKLHPIFNSPGLPRSVSSRLVHVMTGHGWFGEYKDRMPFIDGPSKCLCGEQIQSVPHLLFLCPLTEDSRKILTNAAPDLNPSTLFGSTKGLEAVAKFILHSGIGLYS</sequence>
<keyword evidence="3" id="KW-0548">Nucleotidyltransferase</keyword>
<feature type="domain" description="RNase H type-1" evidence="2">
    <location>
        <begin position="206"/>
        <end position="350"/>
    </location>
</feature>
<dbReference type="Proteomes" id="UP000650533">
    <property type="component" value="Chromosome 15"/>
</dbReference>
<dbReference type="CDD" id="cd09276">
    <property type="entry name" value="Rnase_HI_RT_non_LTR"/>
    <property type="match status" value="1"/>
</dbReference>
<name>A0A8H8PAY7_9AGAM</name>
<feature type="region of interest" description="Disordered" evidence="1">
    <location>
        <begin position="117"/>
        <end position="140"/>
    </location>
</feature>
<proteinExistence type="predicted"/>
<gene>
    <name evidence="3" type="ORF">RhiXN_12303</name>
</gene>
<dbReference type="GO" id="GO:0003964">
    <property type="term" value="F:RNA-directed DNA polymerase activity"/>
    <property type="evidence" value="ECO:0007669"/>
    <property type="project" value="UniProtKB-KW"/>
</dbReference>
<organism evidence="3 4">
    <name type="scientific">Rhizoctonia solani</name>
    <dbReference type="NCBI Taxonomy" id="456999"/>
    <lineage>
        <taxon>Eukaryota</taxon>
        <taxon>Fungi</taxon>
        <taxon>Dikarya</taxon>
        <taxon>Basidiomycota</taxon>
        <taxon>Agaricomycotina</taxon>
        <taxon>Agaricomycetes</taxon>
        <taxon>Cantharellales</taxon>
        <taxon>Ceratobasidiaceae</taxon>
        <taxon>Rhizoctonia</taxon>
    </lineage>
</organism>
<evidence type="ECO:0000313" key="3">
    <source>
        <dbReference type="EMBL" id="QRW26642.1"/>
    </source>
</evidence>
<dbReference type="PANTHER" id="PTHR33481:SF1">
    <property type="entry name" value="ENDONUCLEASE_EXONUCLEASE_PHOSPHATASE DOMAIN-CONTAINING PROTEIN-RELATED"/>
    <property type="match status" value="1"/>
</dbReference>
<dbReference type="PANTHER" id="PTHR33481">
    <property type="entry name" value="REVERSE TRANSCRIPTASE"/>
    <property type="match status" value="1"/>
</dbReference>
<dbReference type="KEGG" id="rsx:RhiXN_12303"/>
<dbReference type="GO" id="GO:0003676">
    <property type="term" value="F:nucleic acid binding"/>
    <property type="evidence" value="ECO:0007669"/>
    <property type="project" value="InterPro"/>
</dbReference>
<keyword evidence="3" id="KW-0695">RNA-directed DNA polymerase</keyword>
<evidence type="ECO:0000256" key="1">
    <source>
        <dbReference type="SAM" id="MobiDB-lite"/>
    </source>
</evidence>
<reference evidence="3" key="1">
    <citation type="submission" date="2020-05" db="EMBL/GenBank/DDBJ databases">
        <title>Evolutionary and genomic comparisons of hybrid uninucleate and nonhybrid Rhizoctonia fungi.</title>
        <authorList>
            <person name="Li C."/>
            <person name="Chen X."/>
        </authorList>
    </citation>
    <scope>NUCLEOTIDE SEQUENCE</scope>
    <source>
        <strain evidence="3">AG-1 IA</strain>
    </source>
</reference>
<dbReference type="RefSeq" id="XP_043186879.1">
    <property type="nucleotide sequence ID" value="XM_043332118.1"/>
</dbReference>
<dbReference type="Gene3D" id="3.30.420.10">
    <property type="entry name" value="Ribonuclease H-like superfamily/Ribonuclease H"/>
    <property type="match status" value="1"/>
</dbReference>
<protein>
    <submittedName>
        <fullName evidence="3">RNA-directed DNA polymerase from transposon BS</fullName>
    </submittedName>
</protein>
<keyword evidence="3" id="KW-0808">Transferase</keyword>
<dbReference type="AlphaFoldDB" id="A0A8H8PAY7"/>
<evidence type="ECO:0000259" key="2">
    <source>
        <dbReference type="PROSITE" id="PS50879"/>
    </source>
</evidence>
<dbReference type="GeneID" id="67034581"/>
<dbReference type="InterPro" id="IPR002156">
    <property type="entry name" value="RNaseH_domain"/>
</dbReference>
<dbReference type="Pfam" id="PF00075">
    <property type="entry name" value="RNase_H"/>
    <property type="match status" value="1"/>
</dbReference>
<dbReference type="EMBL" id="CP059672">
    <property type="protein sequence ID" value="QRW26642.1"/>
    <property type="molecule type" value="Genomic_DNA"/>
</dbReference>
<evidence type="ECO:0000313" key="4">
    <source>
        <dbReference type="Proteomes" id="UP000650533"/>
    </source>
</evidence>
<dbReference type="PROSITE" id="PS50879">
    <property type="entry name" value="RNASE_H_1"/>
    <property type="match status" value="1"/>
</dbReference>